<feature type="transmembrane region" description="Helical" evidence="1">
    <location>
        <begin position="145"/>
        <end position="168"/>
    </location>
</feature>
<dbReference type="EMBL" id="FNCW01000006">
    <property type="protein sequence ID" value="SDG73808.1"/>
    <property type="molecule type" value="Genomic_DNA"/>
</dbReference>
<dbReference type="AlphaFoldDB" id="A0A1G7WPK9"/>
<evidence type="ECO:0000313" key="4">
    <source>
        <dbReference type="Proteomes" id="UP000199296"/>
    </source>
</evidence>
<dbReference type="STRING" id="470826.SAMN04488027_10640"/>
<name>A0A1G7WPK9_9FLAO</name>
<feature type="transmembrane region" description="Helical" evidence="1">
    <location>
        <begin position="81"/>
        <end position="114"/>
    </location>
</feature>
<accession>A0A1G7WPK9</accession>
<evidence type="ECO:0000259" key="2">
    <source>
        <dbReference type="Pfam" id="PF02517"/>
    </source>
</evidence>
<proteinExistence type="predicted"/>
<keyword evidence="1" id="KW-0472">Membrane</keyword>
<feature type="domain" description="CAAX prenyl protease 2/Lysostaphin resistance protein A-like" evidence="2">
    <location>
        <begin position="124"/>
        <end position="186"/>
    </location>
</feature>
<feature type="transmembrane region" description="Helical" evidence="1">
    <location>
        <begin position="174"/>
        <end position="194"/>
    </location>
</feature>
<evidence type="ECO:0000313" key="3">
    <source>
        <dbReference type="EMBL" id="SDG73808.1"/>
    </source>
</evidence>
<feature type="transmembrane region" description="Helical" evidence="1">
    <location>
        <begin position="12"/>
        <end position="29"/>
    </location>
</feature>
<organism evidence="3 4">
    <name type="scientific">Psychroflexus sediminis</name>
    <dbReference type="NCBI Taxonomy" id="470826"/>
    <lineage>
        <taxon>Bacteria</taxon>
        <taxon>Pseudomonadati</taxon>
        <taxon>Bacteroidota</taxon>
        <taxon>Flavobacteriia</taxon>
        <taxon>Flavobacteriales</taxon>
        <taxon>Flavobacteriaceae</taxon>
        <taxon>Psychroflexus</taxon>
    </lineage>
</organism>
<sequence length="304" mass="35191">MSRLINKRRNIYLVAGLFLSILFSVLMFFEVVNVDRQLFDSVTSKKTLIISLIYITIFAPIIEEIAFRLNINTKNKWFIVVSFLVASGIIFLSFEIVLSSILFLAFVFSILFYFKSKKSYALDIQIIVTSIIFSLMHFSGDITTAINFLSLSLYFLYFVGAGLILAWLRINYKFYSNVIAHILINSIATIVTIFPSFDSETKTIDCDELQFFYSERHIFNNEGSSAFLKQDTLVLKNTNIIYMLDLYLKDEDVKSKYIQTNGLIFYDLKLPEFYDTSPQAFLDCLEEHELIKRKSSVQVDLDVL</sequence>
<dbReference type="InterPro" id="IPR003675">
    <property type="entry name" value="Rce1/LyrA-like_dom"/>
</dbReference>
<keyword evidence="3" id="KW-0378">Hydrolase</keyword>
<dbReference type="RefSeq" id="WP_093367771.1">
    <property type="nucleotide sequence ID" value="NZ_FNCW01000006.1"/>
</dbReference>
<protein>
    <submittedName>
        <fullName evidence="3">CAAX protease self-immunity</fullName>
    </submittedName>
</protein>
<evidence type="ECO:0000256" key="1">
    <source>
        <dbReference type="SAM" id="Phobius"/>
    </source>
</evidence>
<dbReference type="Pfam" id="PF02517">
    <property type="entry name" value="Rce1-like"/>
    <property type="match status" value="1"/>
</dbReference>
<keyword evidence="3" id="KW-0645">Protease</keyword>
<keyword evidence="1" id="KW-0812">Transmembrane</keyword>
<keyword evidence="1" id="KW-1133">Transmembrane helix</keyword>
<dbReference type="GO" id="GO:0004175">
    <property type="term" value="F:endopeptidase activity"/>
    <property type="evidence" value="ECO:0007669"/>
    <property type="project" value="UniProtKB-ARBA"/>
</dbReference>
<reference evidence="3 4" key="1">
    <citation type="submission" date="2016-10" db="EMBL/GenBank/DDBJ databases">
        <authorList>
            <person name="de Groot N.N."/>
        </authorList>
    </citation>
    <scope>NUCLEOTIDE SEQUENCE [LARGE SCALE GENOMIC DNA]</scope>
    <source>
        <strain evidence="3 4">DSM 19803</strain>
    </source>
</reference>
<dbReference type="GO" id="GO:0006508">
    <property type="term" value="P:proteolysis"/>
    <property type="evidence" value="ECO:0007669"/>
    <property type="project" value="UniProtKB-KW"/>
</dbReference>
<dbReference type="Proteomes" id="UP000199296">
    <property type="component" value="Unassembled WGS sequence"/>
</dbReference>
<keyword evidence="4" id="KW-1185">Reference proteome</keyword>
<gene>
    <name evidence="3" type="ORF">SAMN04488027_10640</name>
</gene>
<feature type="transmembrane region" description="Helical" evidence="1">
    <location>
        <begin position="120"/>
        <end position="138"/>
    </location>
</feature>
<dbReference type="OrthoDB" id="821236at2"/>
<dbReference type="GO" id="GO:0080120">
    <property type="term" value="P:CAAX-box protein maturation"/>
    <property type="evidence" value="ECO:0007669"/>
    <property type="project" value="UniProtKB-ARBA"/>
</dbReference>
<feature type="transmembrane region" description="Helical" evidence="1">
    <location>
        <begin position="49"/>
        <end position="69"/>
    </location>
</feature>